<dbReference type="PATRIC" id="fig|1121022.4.peg.1575"/>
<accession>V4PYL9</accession>
<dbReference type="STRING" id="1121022.GCA_000376105_02716"/>
<dbReference type="OrthoDB" id="4204233at2"/>
<feature type="domain" description="Repressor KorB" evidence="1">
    <location>
        <begin position="35"/>
        <end position="109"/>
    </location>
</feature>
<sequence>MKPIPIYDQVIENLQRDDLKPLELANFIRGKLKSGDKKAHIARQLGIDASTVTQHLALIDPPACLEAVYTSGRCQSPKTLYDLRTLHESHPEAVIAWCATSTEITRRTVAGLAETLKASPVSMASAPLIEDDSERSAPIGTHEADAACRPPEALTQNVAISVELDAVPVAVPEVWVDVEGRRAQLVLDQCPVQPDHVFVRFEGSPKDEPVRAGGCRLIQLTDKHEA</sequence>
<dbReference type="Proteomes" id="UP000017837">
    <property type="component" value="Unassembled WGS sequence"/>
</dbReference>
<evidence type="ECO:0000259" key="1">
    <source>
        <dbReference type="Pfam" id="PF08535"/>
    </source>
</evidence>
<dbReference type="RefSeq" id="WP_018082387.1">
    <property type="nucleotide sequence ID" value="NZ_AQWM01000013.1"/>
</dbReference>
<dbReference type="EMBL" id="AWGB01000012">
    <property type="protein sequence ID" value="ESQ92539.1"/>
    <property type="molecule type" value="Genomic_DNA"/>
</dbReference>
<comment type="caution">
    <text evidence="2">The sequence shown here is derived from an EMBL/GenBank/DDBJ whole genome shotgun (WGS) entry which is preliminary data.</text>
</comment>
<dbReference type="Gene3D" id="6.10.250.140">
    <property type="match status" value="1"/>
</dbReference>
<dbReference type="SUPFAM" id="SSF109709">
    <property type="entry name" value="KorB DNA-binding domain-like"/>
    <property type="match status" value="1"/>
</dbReference>
<protein>
    <recommendedName>
        <fullName evidence="1">Repressor KorB domain-containing protein</fullName>
    </recommendedName>
</protein>
<evidence type="ECO:0000313" key="3">
    <source>
        <dbReference type="Proteomes" id="UP000017837"/>
    </source>
</evidence>
<dbReference type="Pfam" id="PF08535">
    <property type="entry name" value="KorB"/>
    <property type="match status" value="1"/>
</dbReference>
<dbReference type="InterPro" id="IPR013741">
    <property type="entry name" value="KorB_domain"/>
</dbReference>
<name>V4PYL9_9CAUL</name>
<dbReference type="eggNOG" id="COG1475">
    <property type="taxonomic scope" value="Bacteria"/>
</dbReference>
<keyword evidence="3" id="KW-1185">Reference proteome</keyword>
<evidence type="ECO:0000313" key="2">
    <source>
        <dbReference type="EMBL" id="ESQ92539.1"/>
    </source>
</evidence>
<reference evidence="2 3" key="1">
    <citation type="journal article" date="2014" name="Nature">
        <title>Sequential evolution of bacterial morphology by co-option of a developmental regulator.</title>
        <authorList>
            <person name="Jiang C."/>
            <person name="Brown P.J."/>
            <person name="Ducret A."/>
            <person name="Brun Y.V."/>
        </authorList>
    </citation>
    <scope>NUCLEOTIDE SEQUENCE [LARGE SCALE GENOMIC DNA]</scope>
    <source>
        <strain evidence="2 3">DSM 16100</strain>
    </source>
</reference>
<gene>
    <name evidence="2" type="ORF">ABENE_07840</name>
</gene>
<dbReference type="InterPro" id="IPR042075">
    <property type="entry name" value="KorB_DNA-db"/>
</dbReference>
<dbReference type="Gene3D" id="1.10.10.730">
    <property type="entry name" value="KorB DNA-binding domain"/>
    <property type="match status" value="1"/>
</dbReference>
<organism evidence="2 3">
    <name type="scientific">Asticcacaulis benevestitus DSM 16100 = ATCC BAA-896</name>
    <dbReference type="NCBI Taxonomy" id="1121022"/>
    <lineage>
        <taxon>Bacteria</taxon>
        <taxon>Pseudomonadati</taxon>
        <taxon>Pseudomonadota</taxon>
        <taxon>Alphaproteobacteria</taxon>
        <taxon>Caulobacterales</taxon>
        <taxon>Caulobacteraceae</taxon>
        <taxon>Asticcacaulis</taxon>
    </lineage>
</organism>
<proteinExistence type="predicted"/>
<dbReference type="AlphaFoldDB" id="V4PYL9"/>